<dbReference type="InterPro" id="IPR051020">
    <property type="entry name" value="ALDH-related_metabolic_enz"/>
</dbReference>
<dbReference type="CDD" id="cd07149">
    <property type="entry name" value="ALDH_y4uC"/>
    <property type="match status" value="1"/>
</dbReference>
<name>A0AB37HE98_9BACI</name>
<dbReference type="GO" id="GO:0008911">
    <property type="term" value="F:lactaldehyde dehydrogenase (NAD+) activity"/>
    <property type="evidence" value="ECO:0007669"/>
    <property type="project" value="TreeGrafter"/>
</dbReference>
<evidence type="ECO:0000313" key="4">
    <source>
        <dbReference type="EMBL" id="QQX23732.1"/>
    </source>
</evidence>
<gene>
    <name evidence="4" type="ORF">JGZ69_12585</name>
</gene>
<dbReference type="InterPro" id="IPR016163">
    <property type="entry name" value="Ald_DH_C"/>
</dbReference>
<dbReference type="Pfam" id="PF00171">
    <property type="entry name" value="Aldedh"/>
    <property type="match status" value="1"/>
</dbReference>
<dbReference type="AlphaFoldDB" id="A0AB37HE98"/>
<organism evidence="4 5">
    <name type="scientific">Heyndrickxia sporothermodurans</name>
    <dbReference type="NCBI Taxonomy" id="46224"/>
    <lineage>
        <taxon>Bacteria</taxon>
        <taxon>Bacillati</taxon>
        <taxon>Bacillota</taxon>
        <taxon>Bacilli</taxon>
        <taxon>Bacillales</taxon>
        <taxon>Bacillaceae</taxon>
        <taxon>Heyndrickxia</taxon>
    </lineage>
</organism>
<dbReference type="PANTHER" id="PTHR42991:SF1">
    <property type="entry name" value="ALDEHYDE DEHYDROGENASE"/>
    <property type="match status" value="1"/>
</dbReference>
<dbReference type="SUPFAM" id="SSF53720">
    <property type="entry name" value="ALDH-like"/>
    <property type="match status" value="1"/>
</dbReference>
<dbReference type="PANTHER" id="PTHR42991">
    <property type="entry name" value="ALDEHYDE DEHYDROGENASE"/>
    <property type="match status" value="1"/>
</dbReference>
<dbReference type="EMBL" id="CP066701">
    <property type="protein sequence ID" value="QQX23732.1"/>
    <property type="molecule type" value="Genomic_DNA"/>
</dbReference>
<evidence type="ECO:0000259" key="3">
    <source>
        <dbReference type="Pfam" id="PF00171"/>
    </source>
</evidence>
<feature type="domain" description="Aldehyde dehydrogenase" evidence="3">
    <location>
        <begin position="12"/>
        <end position="469"/>
    </location>
</feature>
<keyword evidence="2" id="KW-0560">Oxidoreductase</keyword>
<dbReference type="RefSeq" id="WP_107920537.1">
    <property type="nucleotide sequence ID" value="NZ_CP066701.1"/>
</dbReference>
<dbReference type="InterPro" id="IPR016162">
    <property type="entry name" value="Ald_DH_N"/>
</dbReference>
<dbReference type="Gene3D" id="3.40.309.10">
    <property type="entry name" value="Aldehyde Dehydrogenase, Chain A, domain 2"/>
    <property type="match status" value="1"/>
</dbReference>
<dbReference type="FunFam" id="3.40.605.10:FF:000007">
    <property type="entry name" value="NAD/NADP-dependent betaine aldehyde dehydrogenase"/>
    <property type="match status" value="1"/>
</dbReference>
<sequence length="474" mass="51285">MIKKQLFINGEWVEAKKHTPLLSPYTGEVIANVPDATMEEVEFAIEAAYQARNTMAEMPIHQRATILEKLANLLENRAEEAAILISKESAKPLKDAKGEIARTVQTYKFSAEEAKRINGETIPMDAAPGGEGRLAYTVNMPLGVIGAITPFNFPMNLVAHKVGPAIAAGNTVVLKPASQTPLSAYFLAELMQEAGLPPGGLNVITGSGSVVGGKLVTDNRVKKISFTGSPEVGIGIRNKANLKPVTLELGSNAAVIIDKDVNIEKIIPRCVTGAFSSQGQVCISLQRIYVHKDCYDTFVEKFVTATKNLKVGDPLNLQTDVSALIHRKEVDRALSWIEEAKQKGAKIAIGGTSEGSILHPTVLLEVEKSAKVSCQEVFAPIVLINKVESVEEAIDLVNDSRYGLQAGIYTENIHTAMYASKKLYVGGVLVNDIPTFRVDHMPYGGVKESGIGREGVKYAMKDMTELKLVIFNNN</sequence>
<dbReference type="Proteomes" id="UP000595512">
    <property type="component" value="Chromosome"/>
</dbReference>
<dbReference type="KEGG" id="hspo:JGZ69_12585"/>
<protein>
    <submittedName>
        <fullName evidence="4">Aldehyde dehydrogenase family protein</fullName>
    </submittedName>
</protein>
<proteinExistence type="inferred from homology"/>
<evidence type="ECO:0000256" key="2">
    <source>
        <dbReference type="ARBA" id="ARBA00023002"/>
    </source>
</evidence>
<dbReference type="InterPro" id="IPR016161">
    <property type="entry name" value="Ald_DH/histidinol_DH"/>
</dbReference>
<dbReference type="Gene3D" id="3.40.605.10">
    <property type="entry name" value="Aldehyde Dehydrogenase, Chain A, domain 1"/>
    <property type="match status" value="1"/>
</dbReference>
<reference evidence="4 5" key="1">
    <citation type="submission" date="2020-12" db="EMBL/GenBank/DDBJ databases">
        <title>Taxonomic evaluation of the Bacillus sporothermodurans group of bacteria based on whole genome sequences.</title>
        <authorList>
            <person name="Fiedler G."/>
            <person name="Herbstmann A.-D."/>
            <person name="Doll E."/>
            <person name="Wenning M."/>
            <person name="Brinks E."/>
            <person name="Kabisch J."/>
            <person name="Breitenwieser F."/>
            <person name="Lappann M."/>
            <person name="Boehnlein C."/>
            <person name="Franz C."/>
        </authorList>
    </citation>
    <scope>NUCLEOTIDE SEQUENCE [LARGE SCALE GENOMIC DNA]</scope>
    <source>
        <strain evidence="4 5">DSM 10599</strain>
    </source>
</reference>
<evidence type="ECO:0000313" key="5">
    <source>
        <dbReference type="Proteomes" id="UP000595512"/>
    </source>
</evidence>
<comment type="similarity">
    <text evidence="1">Belongs to the aldehyde dehydrogenase family.</text>
</comment>
<dbReference type="InterPro" id="IPR015590">
    <property type="entry name" value="Aldehyde_DH_dom"/>
</dbReference>
<accession>A0AB37HE98</accession>
<evidence type="ECO:0000256" key="1">
    <source>
        <dbReference type="ARBA" id="ARBA00009986"/>
    </source>
</evidence>